<keyword evidence="2" id="KW-0813">Transport</keyword>
<dbReference type="InterPro" id="IPR047871">
    <property type="entry name" value="K_chnl_Slo-like"/>
</dbReference>
<evidence type="ECO:0000256" key="5">
    <source>
        <dbReference type="ARBA" id="ARBA00022826"/>
    </source>
</evidence>
<feature type="non-terminal residue" evidence="12">
    <location>
        <position position="152"/>
    </location>
</feature>
<evidence type="ECO:0000256" key="10">
    <source>
        <dbReference type="ARBA" id="ARBA00023303"/>
    </source>
</evidence>
<dbReference type="GO" id="GO:0005228">
    <property type="term" value="F:intracellular sodium-activated potassium channel activity"/>
    <property type="evidence" value="ECO:0007669"/>
    <property type="project" value="TreeGrafter"/>
</dbReference>
<accession>A0A8S3YGC2</accession>
<evidence type="ECO:0000256" key="2">
    <source>
        <dbReference type="ARBA" id="ARBA00022448"/>
    </source>
</evidence>
<evidence type="ECO:0000313" key="12">
    <source>
        <dbReference type="EMBL" id="CAG5058482.1"/>
    </source>
</evidence>
<comment type="caution">
    <text evidence="12">The sequence shown here is derived from an EMBL/GenBank/DDBJ whole genome shotgun (WGS) entry which is preliminary data.</text>
</comment>
<proteinExistence type="predicted"/>
<feature type="transmembrane region" description="Helical" evidence="11">
    <location>
        <begin position="44"/>
        <end position="69"/>
    </location>
</feature>
<evidence type="ECO:0000256" key="6">
    <source>
        <dbReference type="ARBA" id="ARBA00022958"/>
    </source>
</evidence>
<dbReference type="PANTHER" id="PTHR10027:SF10">
    <property type="entry name" value="SLOWPOKE 2, ISOFORM D"/>
    <property type="match status" value="1"/>
</dbReference>
<sequence length="152" mass="17611">FGCKPGNKTEFEYSANFTERISRTSDHQLGWHHLGHWVTGMASLYLWIVQVILAMISFTKAILLAYLGYKGNIWQQVLSFHFILEMVNTIPLVITIPFPPLRNLFIAVFLNCWLAKRSLENMFNDLHRAMQKSQLALSQQLMILCFILCFSV</sequence>
<dbReference type="Proteomes" id="UP000691718">
    <property type="component" value="Unassembled WGS sequence"/>
</dbReference>
<gene>
    <name evidence="12" type="ORF">PAPOLLO_LOCUS27592</name>
</gene>
<evidence type="ECO:0000256" key="11">
    <source>
        <dbReference type="SAM" id="Phobius"/>
    </source>
</evidence>
<evidence type="ECO:0000256" key="9">
    <source>
        <dbReference type="ARBA" id="ARBA00023136"/>
    </source>
</evidence>
<keyword evidence="13" id="KW-1185">Reference proteome</keyword>
<dbReference type="EMBL" id="CAJQZP010001675">
    <property type="protein sequence ID" value="CAG5058482.1"/>
    <property type="molecule type" value="Genomic_DNA"/>
</dbReference>
<protein>
    <submittedName>
        <fullName evidence="12">(apollo) hypothetical protein</fullName>
    </submittedName>
</protein>
<comment type="subcellular location">
    <subcellularLocation>
        <location evidence="1">Membrane</location>
        <topology evidence="1">Multi-pass membrane protein</topology>
    </subcellularLocation>
</comment>
<keyword evidence="3" id="KW-0633">Potassium transport</keyword>
<keyword evidence="9 11" id="KW-0472">Membrane</keyword>
<organism evidence="12 13">
    <name type="scientific">Parnassius apollo</name>
    <name type="common">Apollo butterfly</name>
    <name type="synonym">Papilio apollo</name>
    <dbReference type="NCBI Taxonomy" id="110799"/>
    <lineage>
        <taxon>Eukaryota</taxon>
        <taxon>Metazoa</taxon>
        <taxon>Ecdysozoa</taxon>
        <taxon>Arthropoda</taxon>
        <taxon>Hexapoda</taxon>
        <taxon>Insecta</taxon>
        <taxon>Pterygota</taxon>
        <taxon>Neoptera</taxon>
        <taxon>Endopterygota</taxon>
        <taxon>Lepidoptera</taxon>
        <taxon>Glossata</taxon>
        <taxon>Ditrysia</taxon>
        <taxon>Papilionoidea</taxon>
        <taxon>Papilionidae</taxon>
        <taxon>Parnassiinae</taxon>
        <taxon>Parnassini</taxon>
        <taxon>Parnassius</taxon>
        <taxon>Parnassius</taxon>
    </lineage>
</organism>
<dbReference type="OrthoDB" id="257992at2759"/>
<dbReference type="GO" id="GO:0015271">
    <property type="term" value="F:outward rectifier potassium channel activity"/>
    <property type="evidence" value="ECO:0007669"/>
    <property type="project" value="TreeGrafter"/>
</dbReference>
<evidence type="ECO:0000256" key="8">
    <source>
        <dbReference type="ARBA" id="ARBA00023065"/>
    </source>
</evidence>
<keyword evidence="8" id="KW-0406">Ion transport</keyword>
<name>A0A8S3YGC2_PARAO</name>
<evidence type="ECO:0000313" key="13">
    <source>
        <dbReference type="Proteomes" id="UP000691718"/>
    </source>
</evidence>
<keyword evidence="10" id="KW-0407">Ion channel</keyword>
<keyword evidence="7 11" id="KW-1133">Transmembrane helix</keyword>
<keyword evidence="6" id="KW-0630">Potassium</keyword>
<dbReference type="PANTHER" id="PTHR10027">
    <property type="entry name" value="CALCIUM-ACTIVATED POTASSIUM CHANNEL ALPHA CHAIN"/>
    <property type="match status" value="1"/>
</dbReference>
<evidence type="ECO:0000256" key="1">
    <source>
        <dbReference type="ARBA" id="ARBA00004141"/>
    </source>
</evidence>
<dbReference type="AlphaFoldDB" id="A0A8S3YGC2"/>
<evidence type="ECO:0000256" key="7">
    <source>
        <dbReference type="ARBA" id="ARBA00022989"/>
    </source>
</evidence>
<reference evidence="12" key="1">
    <citation type="submission" date="2021-04" db="EMBL/GenBank/DDBJ databases">
        <authorList>
            <person name="Tunstrom K."/>
        </authorList>
    </citation>
    <scope>NUCLEOTIDE SEQUENCE</scope>
</reference>
<evidence type="ECO:0000256" key="3">
    <source>
        <dbReference type="ARBA" id="ARBA00022538"/>
    </source>
</evidence>
<keyword evidence="4 11" id="KW-0812">Transmembrane</keyword>
<dbReference type="GO" id="GO:0005886">
    <property type="term" value="C:plasma membrane"/>
    <property type="evidence" value="ECO:0007669"/>
    <property type="project" value="TreeGrafter"/>
</dbReference>
<evidence type="ECO:0000256" key="4">
    <source>
        <dbReference type="ARBA" id="ARBA00022692"/>
    </source>
</evidence>
<keyword evidence="5" id="KW-0631">Potassium channel</keyword>